<feature type="region of interest" description="Disordered" evidence="1">
    <location>
        <begin position="35"/>
        <end position="62"/>
    </location>
</feature>
<name>A0ABQ2UPT0_9ACTN</name>
<dbReference type="NCBIfam" id="TIGR04222">
    <property type="entry name" value="near_uncomplex"/>
    <property type="match status" value="1"/>
</dbReference>
<dbReference type="EMBL" id="BMRP01000002">
    <property type="protein sequence ID" value="GGU47105.1"/>
    <property type="molecule type" value="Genomic_DNA"/>
</dbReference>
<gene>
    <name evidence="2" type="ORF">GCM10010211_08610</name>
</gene>
<evidence type="ECO:0000256" key="1">
    <source>
        <dbReference type="SAM" id="MobiDB-lite"/>
    </source>
</evidence>
<evidence type="ECO:0000313" key="2">
    <source>
        <dbReference type="EMBL" id="GGU47105.1"/>
    </source>
</evidence>
<protein>
    <submittedName>
        <fullName evidence="2">Membrane protein</fullName>
    </submittedName>
</protein>
<sequence length="288" mass="28869">MWLLFLLAAWVAAVVSCVRLCRRAAVAGRPLQCAPPAPPDGGYAPTTAPLGTGTGNGTAAADPAATADAPGLTLYETAYLSGGPHRLADVVLVLMAQERRLLLAHTGWATVVDPVGQDPVEQATLTAIGPGGQRRIPAIRGALATAEAVRGVADRLVRAGLAPPGAARTGIRDAVRQVQGAALLVLLAAGATYWTAPPGAAAGPVLPWFALPLVLTLGTWAIARAEAYPYTSWATEAGAALLRDRDGGVQDGGPAPGSGPTALTGLALHGPAALGDPALRAALHSSGA</sequence>
<dbReference type="Proteomes" id="UP000654471">
    <property type="component" value="Unassembled WGS sequence"/>
</dbReference>
<keyword evidence="3" id="KW-1185">Reference proteome</keyword>
<reference evidence="3" key="1">
    <citation type="journal article" date="2019" name="Int. J. Syst. Evol. Microbiol.">
        <title>The Global Catalogue of Microorganisms (GCM) 10K type strain sequencing project: providing services to taxonomists for standard genome sequencing and annotation.</title>
        <authorList>
            <consortium name="The Broad Institute Genomics Platform"/>
            <consortium name="The Broad Institute Genome Sequencing Center for Infectious Disease"/>
            <person name="Wu L."/>
            <person name="Ma J."/>
        </authorList>
    </citation>
    <scope>NUCLEOTIDE SEQUENCE [LARGE SCALE GENOMIC DNA]</scope>
    <source>
        <strain evidence="3">JCM 3399</strain>
    </source>
</reference>
<comment type="caution">
    <text evidence="2">The sequence shown here is derived from an EMBL/GenBank/DDBJ whole genome shotgun (WGS) entry which is preliminary data.</text>
</comment>
<evidence type="ECO:0000313" key="3">
    <source>
        <dbReference type="Proteomes" id="UP000654471"/>
    </source>
</evidence>
<accession>A0ABQ2UPT0</accession>
<organism evidence="2 3">
    <name type="scientific">Streptomyces albospinus</name>
    <dbReference type="NCBI Taxonomy" id="285515"/>
    <lineage>
        <taxon>Bacteria</taxon>
        <taxon>Bacillati</taxon>
        <taxon>Actinomycetota</taxon>
        <taxon>Actinomycetes</taxon>
        <taxon>Kitasatosporales</taxon>
        <taxon>Streptomycetaceae</taxon>
        <taxon>Streptomyces</taxon>
    </lineage>
</organism>
<dbReference type="RefSeq" id="WP_189296491.1">
    <property type="nucleotide sequence ID" value="NZ_BMRP01000002.1"/>
</dbReference>
<feature type="compositionally biased region" description="Low complexity" evidence="1">
    <location>
        <begin position="40"/>
        <end position="62"/>
    </location>
</feature>
<dbReference type="InterPro" id="IPR026467">
    <property type="entry name" value="Ser/Gly_Cys_C_dom"/>
</dbReference>
<proteinExistence type="predicted"/>